<evidence type="ECO:0000313" key="3">
    <source>
        <dbReference type="EMBL" id="KAH3855211.1"/>
    </source>
</evidence>
<evidence type="ECO:0000313" key="4">
    <source>
        <dbReference type="Proteomes" id="UP000828390"/>
    </source>
</evidence>
<dbReference type="InterPro" id="IPR008197">
    <property type="entry name" value="WAP_dom"/>
</dbReference>
<organism evidence="3 4">
    <name type="scientific">Dreissena polymorpha</name>
    <name type="common">Zebra mussel</name>
    <name type="synonym">Mytilus polymorpha</name>
    <dbReference type="NCBI Taxonomy" id="45954"/>
    <lineage>
        <taxon>Eukaryota</taxon>
        <taxon>Metazoa</taxon>
        <taxon>Spiralia</taxon>
        <taxon>Lophotrochozoa</taxon>
        <taxon>Mollusca</taxon>
        <taxon>Bivalvia</taxon>
        <taxon>Autobranchia</taxon>
        <taxon>Heteroconchia</taxon>
        <taxon>Euheterodonta</taxon>
        <taxon>Imparidentia</taxon>
        <taxon>Neoheterodontei</taxon>
        <taxon>Myida</taxon>
        <taxon>Dreissenoidea</taxon>
        <taxon>Dreissenidae</taxon>
        <taxon>Dreissena</taxon>
    </lineage>
</organism>
<dbReference type="PROSITE" id="PS51390">
    <property type="entry name" value="WAP"/>
    <property type="match status" value="1"/>
</dbReference>
<proteinExistence type="predicted"/>
<comment type="caution">
    <text evidence="3">The sequence shown here is derived from an EMBL/GenBank/DDBJ whole genome shotgun (WGS) entry which is preliminary data.</text>
</comment>
<keyword evidence="1" id="KW-0732">Signal</keyword>
<dbReference type="EMBL" id="JAIWYP010000003">
    <property type="protein sequence ID" value="KAH3855211.1"/>
    <property type="molecule type" value="Genomic_DNA"/>
</dbReference>
<dbReference type="AlphaFoldDB" id="A0A9D4R4V3"/>
<dbReference type="Pfam" id="PF00095">
    <property type="entry name" value="WAP"/>
    <property type="match status" value="1"/>
</dbReference>
<dbReference type="GO" id="GO:0030414">
    <property type="term" value="F:peptidase inhibitor activity"/>
    <property type="evidence" value="ECO:0007669"/>
    <property type="project" value="InterPro"/>
</dbReference>
<sequence length="106" mass="11486">MFRLVLPLCLLVCATAAVSGKRNSCPSGDIGPACDKKNPCKSGYTCVWRKCCRNAIVNECPAHIMLRPENCKTPSHQCTTDADCRKGQLCCTSPCERYCKGPGFPG</sequence>
<reference evidence="3" key="2">
    <citation type="submission" date="2020-11" db="EMBL/GenBank/DDBJ databases">
        <authorList>
            <person name="McCartney M.A."/>
            <person name="Auch B."/>
            <person name="Kono T."/>
            <person name="Mallez S."/>
            <person name="Becker A."/>
            <person name="Gohl D.M."/>
            <person name="Silverstein K.A.T."/>
            <person name="Koren S."/>
            <person name="Bechman K.B."/>
            <person name="Herman A."/>
            <person name="Abrahante J.E."/>
            <person name="Garbe J."/>
        </authorList>
    </citation>
    <scope>NUCLEOTIDE SEQUENCE</scope>
    <source>
        <strain evidence="3">Duluth1</strain>
        <tissue evidence="3">Whole animal</tissue>
    </source>
</reference>
<feature type="domain" description="WAP" evidence="2">
    <location>
        <begin position="53"/>
        <end position="103"/>
    </location>
</feature>
<dbReference type="GO" id="GO:0005576">
    <property type="term" value="C:extracellular region"/>
    <property type="evidence" value="ECO:0007669"/>
    <property type="project" value="InterPro"/>
</dbReference>
<name>A0A9D4R4V3_DREPO</name>
<accession>A0A9D4R4V3</accession>
<evidence type="ECO:0000259" key="2">
    <source>
        <dbReference type="PROSITE" id="PS51390"/>
    </source>
</evidence>
<dbReference type="Proteomes" id="UP000828390">
    <property type="component" value="Unassembled WGS sequence"/>
</dbReference>
<reference evidence="3" key="1">
    <citation type="journal article" date="2019" name="bioRxiv">
        <title>The Genome of the Zebra Mussel, Dreissena polymorpha: A Resource for Invasive Species Research.</title>
        <authorList>
            <person name="McCartney M.A."/>
            <person name="Auch B."/>
            <person name="Kono T."/>
            <person name="Mallez S."/>
            <person name="Zhang Y."/>
            <person name="Obille A."/>
            <person name="Becker A."/>
            <person name="Abrahante J.E."/>
            <person name="Garbe J."/>
            <person name="Badalamenti J.P."/>
            <person name="Herman A."/>
            <person name="Mangelson H."/>
            <person name="Liachko I."/>
            <person name="Sullivan S."/>
            <person name="Sone E.D."/>
            <person name="Koren S."/>
            <person name="Silverstein K.A.T."/>
            <person name="Beckman K.B."/>
            <person name="Gohl D.M."/>
        </authorList>
    </citation>
    <scope>NUCLEOTIDE SEQUENCE</scope>
    <source>
        <strain evidence="3">Duluth1</strain>
        <tissue evidence="3">Whole animal</tissue>
    </source>
</reference>
<evidence type="ECO:0000256" key="1">
    <source>
        <dbReference type="SAM" id="SignalP"/>
    </source>
</evidence>
<gene>
    <name evidence="3" type="ORF">DPMN_097775</name>
</gene>
<keyword evidence="4" id="KW-1185">Reference proteome</keyword>
<protein>
    <recommendedName>
        <fullName evidence="2">WAP domain-containing protein</fullName>
    </recommendedName>
</protein>
<feature type="chain" id="PRO_5038737270" description="WAP domain-containing protein" evidence="1">
    <location>
        <begin position="21"/>
        <end position="106"/>
    </location>
</feature>
<feature type="signal peptide" evidence="1">
    <location>
        <begin position="1"/>
        <end position="20"/>
    </location>
</feature>